<dbReference type="Proteomes" id="UP000815677">
    <property type="component" value="Unassembled WGS sequence"/>
</dbReference>
<dbReference type="InterPro" id="IPR019786">
    <property type="entry name" value="Zinc_finger_PHD-type_CS"/>
</dbReference>
<name>A0ABQ0LTL4_MYCCL</name>
<dbReference type="InterPro" id="IPR001965">
    <property type="entry name" value="Znf_PHD"/>
</dbReference>
<evidence type="ECO:0000256" key="3">
    <source>
        <dbReference type="ARBA" id="ARBA00022833"/>
    </source>
</evidence>
<gene>
    <name evidence="7" type="ORF">MCHLO_10225</name>
</gene>
<feature type="region of interest" description="Disordered" evidence="5">
    <location>
        <begin position="127"/>
        <end position="146"/>
    </location>
</feature>
<dbReference type="EMBL" id="DF848219">
    <property type="protein sequence ID" value="GAT53246.1"/>
    <property type="molecule type" value="Genomic_DNA"/>
</dbReference>
<evidence type="ECO:0000256" key="2">
    <source>
        <dbReference type="ARBA" id="ARBA00022771"/>
    </source>
</evidence>
<dbReference type="InterPro" id="IPR011011">
    <property type="entry name" value="Znf_FYVE_PHD"/>
</dbReference>
<evidence type="ECO:0000313" key="8">
    <source>
        <dbReference type="Proteomes" id="UP000815677"/>
    </source>
</evidence>
<proteinExistence type="predicted"/>
<keyword evidence="3" id="KW-0862">Zinc</keyword>
<evidence type="ECO:0000256" key="5">
    <source>
        <dbReference type="SAM" id="MobiDB-lite"/>
    </source>
</evidence>
<evidence type="ECO:0000259" key="6">
    <source>
        <dbReference type="PROSITE" id="PS50016"/>
    </source>
</evidence>
<keyword evidence="8" id="KW-1185">Reference proteome</keyword>
<evidence type="ECO:0000256" key="4">
    <source>
        <dbReference type="PROSITE-ProRule" id="PRU00146"/>
    </source>
</evidence>
<protein>
    <recommendedName>
        <fullName evidence="6">PHD-type domain-containing protein</fullName>
    </recommendedName>
</protein>
<accession>A0ABQ0LTL4</accession>
<dbReference type="PROSITE" id="PS01359">
    <property type="entry name" value="ZF_PHD_1"/>
    <property type="match status" value="1"/>
</dbReference>
<organism evidence="7 8">
    <name type="scientific">Mycena chlorophos</name>
    <name type="common">Agaric fungus</name>
    <name type="synonym">Agaricus chlorophos</name>
    <dbReference type="NCBI Taxonomy" id="658473"/>
    <lineage>
        <taxon>Eukaryota</taxon>
        <taxon>Fungi</taxon>
        <taxon>Dikarya</taxon>
        <taxon>Basidiomycota</taxon>
        <taxon>Agaricomycotina</taxon>
        <taxon>Agaricomycetes</taxon>
        <taxon>Agaricomycetidae</taxon>
        <taxon>Agaricales</taxon>
        <taxon>Marasmiineae</taxon>
        <taxon>Mycenaceae</taxon>
        <taxon>Mycena</taxon>
    </lineage>
</organism>
<dbReference type="SUPFAM" id="SSF57903">
    <property type="entry name" value="FYVE/PHD zinc finger"/>
    <property type="match status" value="1"/>
</dbReference>
<dbReference type="SMART" id="SM00249">
    <property type="entry name" value="PHD"/>
    <property type="match status" value="1"/>
</dbReference>
<dbReference type="InterPro" id="IPR019787">
    <property type="entry name" value="Znf_PHD-finger"/>
</dbReference>
<feature type="domain" description="PHD-type" evidence="6">
    <location>
        <begin position="4"/>
        <end position="71"/>
    </location>
</feature>
<evidence type="ECO:0000313" key="7">
    <source>
        <dbReference type="EMBL" id="GAT53246.1"/>
    </source>
</evidence>
<dbReference type="Gene3D" id="3.30.40.10">
    <property type="entry name" value="Zinc/RING finger domain, C3HC4 (zinc finger)"/>
    <property type="match status" value="1"/>
</dbReference>
<dbReference type="PROSITE" id="PS50016">
    <property type="entry name" value="ZF_PHD_2"/>
    <property type="match status" value="1"/>
</dbReference>
<keyword evidence="1" id="KW-0479">Metal-binding</keyword>
<evidence type="ECO:0000256" key="1">
    <source>
        <dbReference type="ARBA" id="ARBA00022723"/>
    </source>
</evidence>
<reference evidence="7" key="1">
    <citation type="submission" date="2014-09" db="EMBL/GenBank/DDBJ databases">
        <title>Genome sequence of the luminous mushroom Mycena chlorophos for searching fungal bioluminescence genes.</title>
        <authorList>
            <person name="Tanaka Y."/>
            <person name="Kasuga D."/>
            <person name="Oba Y."/>
            <person name="Hase S."/>
            <person name="Sato K."/>
            <person name="Oba Y."/>
            <person name="Sakakibara Y."/>
        </authorList>
    </citation>
    <scope>NUCLEOTIDE SEQUENCE</scope>
</reference>
<dbReference type="InterPro" id="IPR013083">
    <property type="entry name" value="Znf_RING/FYVE/PHD"/>
</dbReference>
<keyword evidence="2 4" id="KW-0863">Zinc-finger</keyword>
<dbReference type="Pfam" id="PF00628">
    <property type="entry name" value="PHD"/>
    <property type="match status" value="1"/>
</dbReference>
<sequence length="317" mass="35128">MASTAPCRKCKSSASGGRNYLLECIKCSRWYHQLCHYPQITDVEVQNVFNELLRNKNLLKPPWVCRRCKSSKADGSFGQPIFIDTEPPRPLRASPVIDLTGSSSSDVIELLDEDDDDIVVDRPRTNLHERRNPAPPVSLDLTRDSPGIQERPISRMASASPLFTELGLTQETPSMSRTSSPIPTERGLFSATPSISRTASPLPTELGIEDMQTPAPATPRNVLGMEIEEEEQKPLILGLQKLAIASNTRSGTHTPVGGSLGPAWIKQRALNVHWFQDVKPKIGAENPVVRKPKHTSRCESTESFALFHYHVFDPEST</sequence>